<keyword evidence="5 7" id="KW-0804">Transcription</keyword>
<comment type="subunit">
    <text evidence="7">Component of the Mediator complex.</text>
</comment>
<feature type="coiled-coil region" evidence="8">
    <location>
        <begin position="109"/>
        <end position="136"/>
    </location>
</feature>
<dbReference type="GO" id="GO:0006357">
    <property type="term" value="P:regulation of transcription by RNA polymerase II"/>
    <property type="evidence" value="ECO:0007669"/>
    <property type="project" value="InterPro"/>
</dbReference>
<reference evidence="10 11" key="1">
    <citation type="submission" date="2015-01" db="EMBL/GenBank/DDBJ databases">
        <title>The Genome Sequence of Exophiala xenobiotica CBS118157.</title>
        <authorList>
            <consortium name="The Broad Institute Genomics Platform"/>
            <person name="Cuomo C."/>
            <person name="de Hoog S."/>
            <person name="Gorbushina A."/>
            <person name="Stielow B."/>
            <person name="Teixiera M."/>
            <person name="Abouelleil A."/>
            <person name="Chapman S.B."/>
            <person name="Priest M."/>
            <person name="Young S.K."/>
            <person name="Wortman J."/>
            <person name="Nusbaum C."/>
            <person name="Birren B."/>
        </authorList>
    </citation>
    <scope>NUCLEOTIDE SEQUENCE [LARGE SCALE GENOMIC DNA]</scope>
    <source>
        <strain evidence="10 11">CBS 118157</strain>
    </source>
</reference>
<feature type="compositionally biased region" description="Polar residues" evidence="9">
    <location>
        <begin position="41"/>
        <end position="50"/>
    </location>
</feature>
<dbReference type="STRING" id="348802.A0A0D2F3N3"/>
<dbReference type="HOGENOM" id="CLU_097220_0_0_1"/>
<evidence type="ECO:0000256" key="7">
    <source>
        <dbReference type="RuleBase" id="RU364145"/>
    </source>
</evidence>
<keyword evidence="3 7" id="KW-0805">Transcription regulation</keyword>
<sequence length="157" mass="16999">MPSVTSQSHPDVPPFPSPSTFSILPDIYLLIARLNILQQATTQTGPSQAESSSQTQQQSQTQTSSTQQQQQPPQHLQTGGPALELKDLPSQVYGIKQHIAKARAAVQVLPDVERSVEEQEREIRELRRTVGLLRGRLGKLAGIAAEGGDVVMKGVEG</sequence>
<gene>
    <name evidence="7" type="primary">MED9</name>
    <name evidence="10" type="ORF">PV05_01663</name>
</gene>
<comment type="subcellular location">
    <subcellularLocation>
        <location evidence="1 7">Nucleus</location>
    </subcellularLocation>
</comment>
<dbReference type="GO" id="GO:0003712">
    <property type="term" value="F:transcription coregulator activity"/>
    <property type="evidence" value="ECO:0007669"/>
    <property type="project" value="InterPro"/>
</dbReference>
<evidence type="ECO:0000256" key="3">
    <source>
        <dbReference type="ARBA" id="ARBA00023015"/>
    </source>
</evidence>
<protein>
    <recommendedName>
        <fullName evidence="7">Mediator of RNA polymerase II transcription subunit 9</fullName>
    </recommendedName>
    <alternativeName>
        <fullName evidence="7">Mediator complex subunit 9</fullName>
    </alternativeName>
</protein>
<keyword evidence="8" id="KW-0175">Coiled coil</keyword>
<dbReference type="GeneID" id="25323571"/>
<accession>A0A0D2F3N3</accession>
<dbReference type="GO" id="GO:0016592">
    <property type="term" value="C:mediator complex"/>
    <property type="evidence" value="ECO:0007669"/>
    <property type="project" value="InterPro"/>
</dbReference>
<evidence type="ECO:0000256" key="5">
    <source>
        <dbReference type="ARBA" id="ARBA00023163"/>
    </source>
</evidence>
<comment type="similarity">
    <text evidence="2 7">Belongs to the Mediator complex subunit 9 family.</text>
</comment>
<proteinExistence type="inferred from homology"/>
<evidence type="ECO:0000256" key="9">
    <source>
        <dbReference type="SAM" id="MobiDB-lite"/>
    </source>
</evidence>
<dbReference type="RefSeq" id="XP_013322139.1">
    <property type="nucleotide sequence ID" value="XM_013466685.1"/>
</dbReference>
<name>A0A0D2F3N3_9EURO</name>
<dbReference type="AlphaFoldDB" id="A0A0D2F3N3"/>
<feature type="compositionally biased region" description="Low complexity" evidence="9">
    <location>
        <begin position="51"/>
        <end position="71"/>
    </location>
</feature>
<feature type="region of interest" description="Disordered" evidence="9">
    <location>
        <begin position="41"/>
        <end position="83"/>
    </location>
</feature>
<evidence type="ECO:0000256" key="6">
    <source>
        <dbReference type="ARBA" id="ARBA00023242"/>
    </source>
</evidence>
<evidence type="ECO:0000256" key="1">
    <source>
        <dbReference type="ARBA" id="ARBA00004123"/>
    </source>
</evidence>
<dbReference type="Pfam" id="PF07544">
    <property type="entry name" value="Med9"/>
    <property type="match status" value="1"/>
</dbReference>
<keyword evidence="11" id="KW-1185">Reference proteome</keyword>
<evidence type="ECO:0000256" key="8">
    <source>
        <dbReference type="SAM" id="Coils"/>
    </source>
</evidence>
<keyword evidence="6 7" id="KW-0539">Nucleus</keyword>
<keyword evidence="4 7" id="KW-0010">Activator</keyword>
<dbReference type="OrthoDB" id="5414694at2759"/>
<evidence type="ECO:0000313" key="10">
    <source>
        <dbReference type="EMBL" id="KIW61555.1"/>
    </source>
</evidence>
<comment type="function">
    <text evidence="7">Component of the Mediator complex, a coactivator involved in the regulated transcription of nearly all RNA polymerase II-dependent genes. Mediator functions as a bridge to convey information from gene-specific regulatory proteins to the basal RNA polymerase II transcription machinery. Mediator is recruited to promoters by direct interactions with regulatory proteins and serves as a scaffold for the assembly of a functional preinitiation complex with RNA polymerase II and the general transcription factors.</text>
</comment>
<evidence type="ECO:0000313" key="11">
    <source>
        <dbReference type="Proteomes" id="UP000054342"/>
    </source>
</evidence>
<evidence type="ECO:0000256" key="2">
    <source>
        <dbReference type="ARBA" id="ARBA00008089"/>
    </source>
</evidence>
<dbReference type="EMBL" id="KN847317">
    <property type="protein sequence ID" value="KIW61555.1"/>
    <property type="molecule type" value="Genomic_DNA"/>
</dbReference>
<evidence type="ECO:0000256" key="4">
    <source>
        <dbReference type="ARBA" id="ARBA00023159"/>
    </source>
</evidence>
<dbReference type="Proteomes" id="UP000054342">
    <property type="component" value="Unassembled WGS sequence"/>
</dbReference>
<dbReference type="InterPro" id="IPR011425">
    <property type="entry name" value="Med9"/>
</dbReference>
<organism evidence="10 11">
    <name type="scientific">Exophiala xenobiotica</name>
    <dbReference type="NCBI Taxonomy" id="348802"/>
    <lineage>
        <taxon>Eukaryota</taxon>
        <taxon>Fungi</taxon>
        <taxon>Dikarya</taxon>
        <taxon>Ascomycota</taxon>
        <taxon>Pezizomycotina</taxon>
        <taxon>Eurotiomycetes</taxon>
        <taxon>Chaetothyriomycetidae</taxon>
        <taxon>Chaetothyriales</taxon>
        <taxon>Herpotrichiellaceae</taxon>
        <taxon>Exophiala</taxon>
    </lineage>
</organism>